<evidence type="ECO:0000313" key="2">
    <source>
        <dbReference type="Proteomes" id="UP001596025"/>
    </source>
</evidence>
<comment type="caution">
    <text evidence="1">The sequence shown here is derived from an EMBL/GenBank/DDBJ whole genome shotgun (WGS) entry which is preliminary data.</text>
</comment>
<organism evidence="1 2">
    <name type="scientific">Geodermatophilus arenarius</name>
    <dbReference type="NCBI Taxonomy" id="1137990"/>
    <lineage>
        <taxon>Bacteria</taxon>
        <taxon>Bacillati</taxon>
        <taxon>Actinomycetota</taxon>
        <taxon>Actinomycetes</taxon>
        <taxon>Geodermatophilales</taxon>
        <taxon>Geodermatophilaceae</taxon>
        <taxon>Geodermatophilus</taxon>
    </lineage>
</organism>
<protein>
    <submittedName>
        <fullName evidence="1">Uncharacterized protein</fullName>
    </submittedName>
</protein>
<dbReference type="EMBL" id="JBHSGR010000014">
    <property type="protein sequence ID" value="MFC4694414.1"/>
    <property type="molecule type" value="Genomic_DNA"/>
</dbReference>
<evidence type="ECO:0000313" key="1">
    <source>
        <dbReference type="EMBL" id="MFC4694414.1"/>
    </source>
</evidence>
<gene>
    <name evidence="1" type="ORF">ACFO3M_13525</name>
</gene>
<name>A0ABV9LJY2_9ACTN</name>
<reference evidence="2" key="1">
    <citation type="journal article" date="2019" name="Int. J. Syst. Evol. Microbiol.">
        <title>The Global Catalogue of Microorganisms (GCM) 10K type strain sequencing project: providing services to taxonomists for standard genome sequencing and annotation.</title>
        <authorList>
            <consortium name="The Broad Institute Genomics Platform"/>
            <consortium name="The Broad Institute Genome Sequencing Center for Infectious Disease"/>
            <person name="Wu L."/>
            <person name="Ma J."/>
        </authorList>
    </citation>
    <scope>NUCLEOTIDE SEQUENCE [LARGE SCALE GENOMIC DNA]</scope>
    <source>
        <strain evidence="2">CCUG 62763</strain>
    </source>
</reference>
<dbReference type="RefSeq" id="WP_387989408.1">
    <property type="nucleotide sequence ID" value="NZ_JBHSGR010000014.1"/>
</dbReference>
<dbReference type="Proteomes" id="UP001596025">
    <property type="component" value="Unassembled WGS sequence"/>
</dbReference>
<accession>A0ABV9LJY2</accession>
<proteinExistence type="predicted"/>
<keyword evidence="2" id="KW-1185">Reference proteome</keyword>
<sequence>MDSCGEGLQPFLPYVPSDLVSRRALERILSVAQQLPAALGAGPFGLECPLDGAPVADFSVAVLASRGDPADLSRLGRADSVRPPGDGPGWERIRRFASAWADAASPLHRAVEEVWLEFDVGSARQAAALTPSVFFDPGHPGPRDPAPPRRPEELVRIAGAALGILQGGRPSPGTLSALAEFVRVLPATARVRFLGAMIPRATTAVRVVVAGMSLGDVLTCLRRPGSRGTTDGLARIAPIADLADRMWLAVDVDETGVAERLGLDCYCGSGAPPAGDGGWPRLLQALVEAGVCTSAKRDALLGATELSSRVLEAAAWPESLRRVSRLLGPGAFDRLELDVHHVKVVLGPGARLQAKGYLRAGYR</sequence>